<dbReference type="Pfam" id="PF00583">
    <property type="entry name" value="Acetyltransf_1"/>
    <property type="match status" value="1"/>
</dbReference>
<comment type="caution">
    <text evidence="2">The sequence shown here is derived from an EMBL/GenBank/DDBJ whole genome shotgun (WGS) entry which is preliminary data.</text>
</comment>
<dbReference type="PROSITE" id="PS51186">
    <property type="entry name" value="GNAT"/>
    <property type="match status" value="1"/>
</dbReference>
<dbReference type="GO" id="GO:0016747">
    <property type="term" value="F:acyltransferase activity, transferring groups other than amino-acyl groups"/>
    <property type="evidence" value="ECO:0007669"/>
    <property type="project" value="InterPro"/>
</dbReference>
<sequence length="194" mass="22098">MADHQKVSFRRFDATGARQLRDTVELIYRDAYADAIASGDPFDSVEQFMHRFDAYTAPERGFELVVAYTTDGEPVGQSWGWPLGERSAWWNGLDEEPEPGFTQEDGHRTFALSEIMVRRSWTGQGVAHALHDELLAGRTEQRATLLVEQDNHNAYRAYRSWGWKKVGRLHPGWADAPWFDVLMLPLPVAPHDVA</sequence>
<name>A0A6H9Z0G8_9ACTN</name>
<dbReference type="EMBL" id="WBMT01000004">
    <property type="protein sequence ID" value="KAB2350205.1"/>
    <property type="molecule type" value="Genomic_DNA"/>
</dbReference>
<evidence type="ECO:0000313" key="2">
    <source>
        <dbReference type="EMBL" id="KAB2350205.1"/>
    </source>
</evidence>
<dbReference type="RefSeq" id="WP_151559902.1">
    <property type="nucleotide sequence ID" value="NZ_WBMT01000004.1"/>
</dbReference>
<dbReference type="InterPro" id="IPR016181">
    <property type="entry name" value="Acyl_CoA_acyltransferase"/>
</dbReference>
<keyword evidence="3" id="KW-1185">Reference proteome</keyword>
<dbReference type="SUPFAM" id="SSF55729">
    <property type="entry name" value="Acyl-CoA N-acyltransferases (Nat)"/>
    <property type="match status" value="1"/>
</dbReference>
<dbReference type="AlphaFoldDB" id="A0A6H9Z0G8"/>
<protein>
    <submittedName>
        <fullName evidence="2">GNAT family N-acetyltransferase</fullName>
    </submittedName>
</protein>
<organism evidence="2 3">
    <name type="scientific">Actinomadura rudentiformis</name>
    <dbReference type="NCBI Taxonomy" id="359158"/>
    <lineage>
        <taxon>Bacteria</taxon>
        <taxon>Bacillati</taxon>
        <taxon>Actinomycetota</taxon>
        <taxon>Actinomycetes</taxon>
        <taxon>Streptosporangiales</taxon>
        <taxon>Thermomonosporaceae</taxon>
        <taxon>Actinomadura</taxon>
    </lineage>
</organism>
<evidence type="ECO:0000313" key="3">
    <source>
        <dbReference type="Proteomes" id="UP000468735"/>
    </source>
</evidence>
<gene>
    <name evidence="2" type="ORF">F8566_10465</name>
</gene>
<evidence type="ECO:0000259" key="1">
    <source>
        <dbReference type="PROSITE" id="PS51186"/>
    </source>
</evidence>
<dbReference type="OrthoDB" id="4536199at2"/>
<dbReference type="Proteomes" id="UP000468735">
    <property type="component" value="Unassembled WGS sequence"/>
</dbReference>
<feature type="domain" description="N-acetyltransferase" evidence="1">
    <location>
        <begin position="7"/>
        <end position="185"/>
    </location>
</feature>
<proteinExistence type="predicted"/>
<dbReference type="InterPro" id="IPR000182">
    <property type="entry name" value="GNAT_dom"/>
</dbReference>
<keyword evidence="2" id="KW-0808">Transferase</keyword>
<dbReference type="Gene3D" id="3.40.630.30">
    <property type="match status" value="1"/>
</dbReference>
<reference evidence="2 3" key="1">
    <citation type="submission" date="2019-09" db="EMBL/GenBank/DDBJ databases">
        <title>Actinomadura physcomitrii sp. nov., a novel actinomycete isolated from moss [Physcomitrium sphaericum (Ludw) Fuernr].</title>
        <authorList>
            <person name="Zhuang X."/>
            <person name="Liu C."/>
        </authorList>
    </citation>
    <scope>NUCLEOTIDE SEQUENCE [LARGE SCALE GENOMIC DNA]</scope>
    <source>
        <strain evidence="2 3">HMC1</strain>
    </source>
</reference>
<accession>A0A6H9Z0G8</accession>